<dbReference type="Gene3D" id="3.20.20.70">
    <property type="entry name" value="Aldolase class I"/>
    <property type="match status" value="2"/>
</dbReference>
<evidence type="ECO:0000313" key="1">
    <source>
        <dbReference type="EMBL" id="KAB8077447.1"/>
    </source>
</evidence>
<dbReference type="EMBL" id="ML732168">
    <property type="protein sequence ID" value="KAB8077447.1"/>
    <property type="molecule type" value="Genomic_DNA"/>
</dbReference>
<dbReference type="AlphaFoldDB" id="A0A5N5XBK9"/>
<organism evidence="1 2">
    <name type="scientific">Aspergillus leporis</name>
    <dbReference type="NCBI Taxonomy" id="41062"/>
    <lineage>
        <taxon>Eukaryota</taxon>
        <taxon>Fungi</taxon>
        <taxon>Dikarya</taxon>
        <taxon>Ascomycota</taxon>
        <taxon>Pezizomycotina</taxon>
        <taxon>Eurotiomycetes</taxon>
        <taxon>Eurotiomycetidae</taxon>
        <taxon>Eurotiales</taxon>
        <taxon>Aspergillaceae</taxon>
        <taxon>Aspergillus</taxon>
        <taxon>Aspergillus subgen. Circumdati</taxon>
    </lineage>
</organism>
<dbReference type="OrthoDB" id="2349068at2759"/>
<sequence length="220" mass="24127">MSRTGLFNMVLIHSPVNLSHDYPRAASPLIFSAPMAKVAKPELAVAVSKAYGLGFIAVKYTNDNLEDLLEEAVGNIYPDILAVQGSDAGGLSVTRCTSIVSVVLEAHNKLQELQPQLRRPIQLFATGGISDRRGVTAAINLRDDGCVLGTRFLTSPEATIADDYQKEILRASDVGVTTFVQRPMTKYVIYMADQDFTISRGLINWTYVESVRGMSEEENR</sequence>
<dbReference type="Pfam" id="PF03060">
    <property type="entry name" value="NMO"/>
    <property type="match status" value="1"/>
</dbReference>
<gene>
    <name evidence="1" type="ORF">BDV29DRAFT_153679</name>
</gene>
<reference evidence="1 2" key="1">
    <citation type="submission" date="2019-04" db="EMBL/GenBank/DDBJ databases">
        <title>Friends and foes A comparative genomics study of 23 Aspergillus species from section Flavi.</title>
        <authorList>
            <consortium name="DOE Joint Genome Institute"/>
            <person name="Kjaerbolling I."/>
            <person name="Vesth T."/>
            <person name="Frisvad J.C."/>
            <person name="Nybo J.L."/>
            <person name="Theobald S."/>
            <person name="Kildgaard S."/>
            <person name="Isbrandt T."/>
            <person name="Kuo A."/>
            <person name="Sato A."/>
            <person name="Lyhne E.K."/>
            <person name="Kogle M.E."/>
            <person name="Wiebenga A."/>
            <person name="Kun R.S."/>
            <person name="Lubbers R.J."/>
            <person name="Makela M.R."/>
            <person name="Barry K."/>
            <person name="Chovatia M."/>
            <person name="Clum A."/>
            <person name="Daum C."/>
            <person name="Haridas S."/>
            <person name="He G."/>
            <person name="LaButti K."/>
            <person name="Lipzen A."/>
            <person name="Mondo S."/>
            <person name="Riley R."/>
            <person name="Salamov A."/>
            <person name="Simmons B.A."/>
            <person name="Magnuson J.K."/>
            <person name="Henrissat B."/>
            <person name="Mortensen U.H."/>
            <person name="Larsen T.O."/>
            <person name="Devries R.P."/>
            <person name="Grigoriev I.V."/>
            <person name="Machida M."/>
            <person name="Baker S.E."/>
            <person name="Andersen M.R."/>
        </authorList>
    </citation>
    <scope>NUCLEOTIDE SEQUENCE [LARGE SCALE GENOMIC DNA]</scope>
    <source>
        <strain evidence="1 2">CBS 151.66</strain>
    </source>
</reference>
<name>A0A5N5XBK9_9EURO</name>
<dbReference type="PANTHER" id="PTHR32332">
    <property type="entry name" value="2-NITROPROPANE DIOXYGENASE"/>
    <property type="match status" value="1"/>
</dbReference>
<proteinExistence type="predicted"/>
<dbReference type="Proteomes" id="UP000326565">
    <property type="component" value="Unassembled WGS sequence"/>
</dbReference>
<protein>
    <submittedName>
        <fullName evidence="1">Uncharacterized protein</fullName>
    </submittedName>
</protein>
<accession>A0A5N5XBK9</accession>
<dbReference type="InterPro" id="IPR013785">
    <property type="entry name" value="Aldolase_TIM"/>
</dbReference>
<evidence type="ECO:0000313" key="2">
    <source>
        <dbReference type="Proteomes" id="UP000326565"/>
    </source>
</evidence>
<keyword evidence="2" id="KW-1185">Reference proteome</keyword>
<dbReference type="PANTHER" id="PTHR32332:SF34">
    <property type="entry name" value="2-NITROPROPANE DIOXYGENASE FAMILY, PUTATIVE-RELATED"/>
    <property type="match status" value="1"/>
</dbReference>
<dbReference type="SUPFAM" id="SSF51412">
    <property type="entry name" value="Inosine monophosphate dehydrogenase (IMPDH)"/>
    <property type="match status" value="1"/>
</dbReference>